<name>A0A0D9ZK30_9ORYZ</name>
<dbReference type="EnsemblPlants" id="OGLUM04G10460.2">
    <property type="protein sequence ID" value="OGLUM04G10460.2"/>
    <property type="gene ID" value="OGLUM04G10460"/>
</dbReference>
<dbReference type="HOGENOM" id="CLU_183308_0_0_1"/>
<reference evidence="1" key="2">
    <citation type="submission" date="2018-05" db="EMBL/GenBank/DDBJ databases">
        <title>OgluRS3 (Oryza glumaepatula Reference Sequence Version 3).</title>
        <authorList>
            <person name="Zhang J."/>
            <person name="Kudrna D."/>
            <person name="Lee S."/>
            <person name="Talag J."/>
            <person name="Welchert J."/>
            <person name="Wing R.A."/>
        </authorList>
    </citation>
    <scope>NUCLEOTIDE SEQUENCE [LARGE SCALE GENOMIC DNA]</scope>
</reference>
<protein>
    <submittedName>
        <fullName evidence="1">Uncharacterized protein</fullName>
    </submittedName>
</protein>
<dbReference type="Proteomes" id="UP000026961">
    <property type="component" value="Chromosome 4"/>
</dbReference>
<proteinExistence type="predicted"/>
<organism evidence="1">
    <name type="scientific">Oryza glumipatula</name>
    <dbReference type="NCBI Taxonomy" id="40148"/>
    <lineage>
        <taxon>Eukaryota</taxon>
        <taxon>Viridiplantae</taxon>
        <taxon>Streptophyta</taxon>
        <taxon>Embryophyta</taxon>
        <taxon>Tracheophyta</taxon>
        <taxon>Spermatophyta</taxon>
        <taxon>Magnoliopsida</taxon>
        <taxon>Liliopsida</taxon>
        <taxon>Poales</taxon>
        <taxon>Poaceae</taxon>
        <taxon>BOP clade</taxon>
        <taxon>Oryzoideae</taxon>
        <taxon>Oryzeae</taxon>
        <taxon>Oryzinae</taxon>
        <taxon>Oryza</taxon>
    </lineage>
</organism>
<evidence type="ECO:0000313" key="1">
    <source>
        <dbReference type="EnsemblPlants" id="OGLUM04G10460.2"/>
    </source>
</evidence>
<reference evidence="1" key="1">
    <citation type="submission" date="2015-04" db="UniProtKB">
        <authorList>
            <consortium name="EnsemblPlants"/>
        </authorList>
    </citation>
    <scope>IDENTIFICATION</scope>
</reference>
<dbReference type="AlphaFoldDB" id="A0A0D9ZK30"/>
<dbReference type="Gramene" id="OGLUM04G10460.2">
    <property type="protein sequence ID" value="OGLUM04G10460.2"/>
    <property type="gene ID" value="OGLUM04G10460"/>
</dbReference>
<sequence>MPNYEPPPRMTMNNIRANKPGTQTLDKEQMQAIDDLGFGGLTKMNGVQIRQLLCKQIARQDDEQSRAFNINGIMLETNH</sequence>
<evidence type="ECO:0000313" key="2">
    <source>
        <dbReference type="Proteomes" id="UP000026961"/>
    </source>
</evidence>
<keyword evidence="2" id="KW-1185">Reference proteome</keyword>
<accession>A0A0D9ZK30</accession>